<dbReference type="Proteomes" id="UP000186551">
    <property type="component" value="Unassembled WGS sequence"/>
</dbReference>
<keyword evidence="2" id="KW-1185">Reference proteome</keyword>
<dbReference type="EMBL" id="LVWA01000009">
    <property type="protein sequence ID" value="OKL39488.1"/>
    <property type="molecule type" value="Genomic_DNA"/>
</dbReference>
<protein>
    <submittedName>
        <fullName evidence="1">Uncharacterized protein</fullName>
    </submittedName>
</protein>
<evidence type="ECO:0000313" key="2">
    <source>
        <dbReference type="Proteomes" id="UP000186551"/>
    </source>
</evidence>
<organism evidence="1 2">
    <name type="scientific">Pontibacter flavimaris</name>
    <dbReference type="NCBI Taxonomy" id="1797110"/>
    <lineage>
        <taxon>Bacteria</taxon>
        <taxon>Pseudomonadati</taxon>
        <taxon>Bacteroidota</taxon>
        <taxon>Cytophagia</taxon>
        <taxon>Cytophagales</taxon>
        <taxon>Hymenobacteraceae</taxon>
        <taxon>Pontibacter</taxon>
    </lineage>
</organism>
<dbReference type="AlphaFoldDB" id="A0A1Q5PB86"/>
<sequence length="96" mass="10868">MFSGRGGGRQKLFLLVFRNIRCGNIFFQRQVLEVGMLLLLLHPVQQEREYREGGVEGGNPGKRPLEKKVLARPCGFEKLSYLCIPFRQEAVSGKAC</sequence>
<comment type="caution">
    <text evidence="1">The sequence shown here is derived from an EMBL/GenBank/DDBJ whole genome shotgun (WGS) entry which is preliminary data.</text>
</comment>
<evidence type="ECO:0000313" key="1">
    <source>
        <dbReference type="EMBL" id="OKL39488.1"/>
    </source>
</evidence>
<dbReference type="STRING" id="1797110.A3841_02720"/>
<name>A0A1Q5PB86_9BACT</name>
<reference evidence="1 2" key="1">
    <citation type="submission" date="2016-03" db="EMBL/GenBank/DDBJ databases">
        <title>Genome sequence of Pontibacter sp. nov., of the family cytophagaceae, isolated from marine sediment of the Yellow Sea, China.</title>
        <authorList>
            <person name="Zhang G."/>
            <person name="Zhang R."/>
        </authorList>
    </citation>
    <scope>NUCLEOTIDE SEQUENCE [LARGE SCALE GENOMIC DNA]</scope>
    <source>
        <strain evidence="1 2">S10-8</strain>
    </source>
</reference>
<proteinExistence type="predicted"/>
<accession>A0A1Q5PB86</accession>
<gene>
    <name evidence="1" type="ORF">A3841_02720</name>
</gene>